<keyword evidence="1" id="KW-1133">Transmembrane helix</keyword>
<name>A0A226DU18_FOLCA</name>
<gene>
    <name evidence="2" type="ORF">Fcan01_16271</name>
</gene>
<dbReference type="EMBL" id="LNIX01000011">
    <property type="protein sequence ID" value="OXA48995.1"/>
    <property type="molecule type" value="Genomic_DNA"/>
</dbReference>
<accession>A0A226DU18</accession>
<reference evidence="2 3" key="1">
    <citation type="submission" date="2015-12" db="EMBL/GenBank/DDBJ databases">
        <title>The genome of Folsomia candida.</title>
        <authorList>
            <person name="Faddeeva A."/>
            <person name="Derks M.F."/>
            <person name="Anvar Y."/>
            <person name="Smit S."/>
            <person name="Van Straalen N."/>
            <person name="Roelofs D."/>
        </authorList>
    </citation>
    <scope>NUCLEOTIDE SEQUENCE [LARGE SCALE GENOMIC DNA]</scope>
    <source>
        <strain evidence="2 3">VU population</strain>
        <tissue evidence="2">Whole body</tissue>
    </source>
</reference>
<keyword evidence="3" id="KW-1185">Reference proteome</keyword>
<evidence type="ECO:0000256" key="1">
    <source>
        <dbReference type="SAM" id="Phobius"/>
    </source>
</evidence>
<keyword evidence="1" id="KW-0472">Membrane</keyword>
<sequence length="103" mass="11034">MGSMGPHPTAPGGVVQIKFILNFHISAYKMAILVRLVGLLSLLILFTSLLTVESTIICICAAAKCNNETDTWSCQSTGGTCQFVNQQCGFRCQEGFLDVCASV</sequence>
<evidence type="ECO:0000313" key="3">
    <source>
        <dbReference type="Proteomes" id="UP000198287"/>
    </source>
</evidence>
<proteinExistence type="predicted"/>
<protein>
    <submittedName>
        <fullName evidence="2">Uncharacterized protein</fullName>
    </submittedName>
</protein>
<feature type="transmembrane region" description="Helical" evidence="1">
    <location>
        <begin position="32"/>
        <end position="52"/>
    </location>
</feature>
<organism evidence="2 3">
    <name type="scientific">Folsomia candida</name>
    <name type="common">Springtail</name>
    <dbReference type="NCBI Taxonomy" id="158441"/>
    <lineage>
        <taxon>Eukaryota</taxon>
        <taxon>Metazoa</taxon>
        <taxon>Ecdysozoa</taxon>
        <taxon>Arthropoda</taxon>
        <taxon>Hexapoda</taxon>
        <taxon>Collembola</taxon>
        <taxon>Entomobryomorpha</taxon>
        <taxon>Isotomoidea</taxon>
        <taxon>Isotomidae</taxon>
        <taxon>Proisotominae</taxon>
        <taxon>Folsomia</taxon>
    </lineage>
</organism>
<dbReference type="Proteomes" id="UP000198287">
    <property type="component" value="Unassembled WGS sequence"/>
</dbReference>
<comment type="caution">
    <text evidence="2">The sequence shown here is derived from an EMBL/GenBank/DDBJ whole genome shotgun (WGS) entry which is preliminary data.</text>
</comment>
<evidence type="ECO:0000313" key="2">
    <source>
        <dbReference type="EMBL" id="OXA48995.1"/>
    </source>
</evidence>
<dbReference type="AlphaFoldDB" id="A0A226DU18"/>
<keyword evidence="1" id="KW-0812">Transmembrane</keyword>